<dbReference type="Gene3D" id="1.10.10.10">
    <property type="entry name" value="Winged helix-like DNA-binding domain superfamily/Winged helix DNA-binding domain"/>
    <property type="match status" value="1"/>
</dbReference>
<keyword evidence="3" id="KW-0418">Kinase</keyword>
<comment type="caution">
    <text evidence="3">The sequence shown here is derived from an EMBL/GenBank/DDBJ whole genome shotgun (WGS) entry which is preliminary data.</text>
</comment>
<dbReference type="AlphaFoldDB" id="A0A853BPU0"/>
<proteinExistence type="inferred from homology"/>
<evidence type="ECO:0000313" key="3">
    <source>
        <dbReference type="EMBL" id="NYI96617.1"/>
    </source>
</evidence>
<dbReference type="InterPro" id="IPR000600">
    <property type="entry name" value="ROK"/>
</dbReference>
<organism evidence="3 4">
    <name type="scientific">Streptomonospora nanhaiensis</name>
    <dbReference type="NCBI Taxonomy" id="1323731"/>
    <lineage>
        <taxon>Bacteria</taxon>
        <taxon>Bacillati</taxon>
        <taxon>Actinomycetota</taxon>
        <taxon>Actinomycetes</taxon>
        <taxon>Streptosporangiales</taxon>
        <taxon>Nocardiopsidaceae</taxon>
        <taxon>Streptomonospora</taxon>
    </lineage>
</organism>
<dbReference type="EMBL" id="JACCFO010000001">
    <property type="protein sequence ID" value="NYI96617.1"/>
    <property type="molecule type" value="Genomic_DNA"/>
</dbReference>
<dbReference type="InterPro" id="IPR036390">
    <property type="entry name" value="WH_DNA-bd_sf"/>
</dbReference>
<dbReference type="GO" id="GO:0006355">
    <property type="term" value="P:regulation of DNA-templated transcription"/>
    <property type="evidence" value="ECO:0007669"/>
    <property type="project" value="InterPro"/>
</dbReference>
<evidence type="ECO:0000259" key="2">
    <source>
        <dbReference type="Pfam" id="PF09339"/>
    </source>
</evidence>
<comment type="similarity">
    <text evidence="1">Belongs to the ROK (NagC/XylR) family.</text>
</comment>
<dbReference type="GO" id="GO:0016301">
    <property type="term" value="F:kinase activity"/>
    <property type="evidence" value="ECO:0007669"/>
    <property type="project" value="UniProtKB-KW"/>
</dbReference>
<dbReference type="SUPFAM" id="SSF46785">
    <property type="entry name" value="Winged helix' DNA-binding domain"/>
    <property type="match status" value="1"/>
</dbReference>
<dbReference type="PANTHER" id="PTHR18964:SF149">
    <property type="entry name" value="BIFUNCTIONAL UDP-N-ACETYLGLUCOSAMINE 2-EPIMERASE_N-ACETYLMANNOSAMINE KINASE"/>
    <property type="match status" value="1"/>
</dbReference>
<dbReference type="GO" id="GO:0003677">
    <property type="term" value="F:DNA binding"/>
    <property type="evidence" value="ECO:0007669"/>
    <property type="project" value="InterPro"/>
</dbReference>
<evidence type="ECO:0000256" key="1">
    <source>
        <dbReference type="ARBA" id="ARBA00006479"/>
    </source>
</evidence>
<sequence length="455" mass="45739">MADTAHTARAADPAGPVNLVGPAHTADIPDVGAGPAGLQDVRGTNLGLVLRAVRALAPCSRAAVAAATGLNKTTVSSLVADLISRGLLRETGESAERRVGRPGVMLALDHRTIAAIGLEVNVDYLSVVAVDLLERDLVTRHLPFDARAAGPDACARRIAEAVRAVAGDPALRDRAVIGVSVGVPGLVDSPTGTITRAPNLGWSHTPLRARLLELLASPGAVPGAPAAPPPVLVDNDANLGAVAEYRSGHRARTRDLVYITGEVGIGAGVLVDGELLRGSSGFAGEIGHTRMVEDGPACGCGRRGCLEALAGIEAILRSALPDRFPGGALTRADLAGLVAAAVERAGAGDPVAVAALRAAGTWLGRGAALLVNLLNPGAVVLGGYFVPLAPWLLPECRAAVRELAFAPDAAGCVVEPSVLGLSAAARGGAMAMVDALEGGRLPLPPPRAAVPAGGG</sequence>
<dbReference type="SUPFAM" id="SSF53067">
    <property type="entry name" value="Actin-like ATPase domain"/>
    <property type="match status" value="1"/>
</dbReference>
<dbReference type="Pfam" id="PF09339">
    <property type="entry name" value="HTH_IclR"/>
    <property type="match status" value="1"/>
</dbReference>
<dbReference type="CDD" id="cd24076">
    <property type="entry name" value="ASKHA_ATPase_ROK_BsXylR-like"/>
    <property type="match status" value="1"/>
</dbReference>
<dbReference type="RefSeq" id="WP_179767955.1">
    <property type="nucleotide sequence ID" value="NZ_JACCFO010000001.1"/>
</dbReference>
<protein>
    <submittedName>
        <fullName evidence="3">Putative NBD/HSP70 family sugar kinase</fullName>
    </submittedName>
</protein>
<reference evidence="3 4" key="1">
    <citation type="submission" date="2020-07" db="EMBL/GenBank/DDBJ databases">
        <title>Sequencing the genomes of 1000 actinobacteria strains.</title>
        <authorList>
            <person name="Klenk H.-P."/>
        </authorList>
    </citation>
    <scope>NUCLEOTIDE SEQUENCE [LARGE SCALE GENOMIC DNA]</scope>
    <source>
        <strain evidence="3 4">DSM 45927</strain>
    </source>
</reference>
<dbReference type="PANTHER" id="PTHR18964">
    <property type="entry name" value="ROK (REPRESSOR, ORF, KINASE) FAMILY"/>
    <property type="match status" value="1"/>
</dbReference>
<accession>A0A853BPU0</accession>
<keyword evidence="3" id="KW-0808">Transferase</keyword>
<evidence type="ECO:0000313" key="4">
    <source>
        <dbReference type="Proteomes" id="UP000575985"/>
    </source>
</evidence>
<gene>
    <name evidence="3" type="ORF">HNR12_002894</name>
</gene>
<keyword evidence="4" id="KW-1185">Reference proteome</keyword>
<dbReference type="InterPro" id="IPR043129">
    <property type="entry name" value="ATPase_NBD"/>
</dbReference>
<dbReference type="Proteomes" id="UP000575985">
    <property type="component" value="Unassembled WGS sequence"/>
</dbReference>
<dbReference type="Pfam" id="PF00480">
    <property type="entry name" value="ROK"/>
    <property type="match status" value="1"/>
</dbReference>
<name>A0A853BPU0_9ACTN</name>
<dbReference type="InterPro" id="IPR005471">
    <property type="entry name" value="Tscrpt_reg_IclR_N"/>
</dbReference>
<dbReference type="Gene3D" id="3.30.420.40">
    <property type="match status" value="2"/>
</dbReference>
<dbReference type="InterPro" id="IPR036388">
    <property type="entry name" value="WH-like_DNA-bd_sf"/>
</dbReference>
<feature type="domain" description="HTH iclR-type" evidence="2">
    <location>
        <begin position="49"/>
        <end position="90"/>
    </location>
</feature>